<sequence>MGSAAGLLRTFMYLGAMVDSAATAAVFPHGADTGGPRDLALFMLAFMLAGAVLLLAVTLLDRSLPHLVSRPPGKA</sequence>
<keyword evidence="1" id="KW-0812">Transmembrane</keyword>
<evidence type="ECO:0000313" key="2">
    <source>
        <dbReference type="EMBL" id="GGN56877.1"/>
    </source>
</evidence>
<accession>A0A918D1L3</accession>
<gene>
    <name evidence="2" type="ORF">GCM10011579_018510</name>
</gene>
<evidence type="ECO:0000313" key="3">
    <source>
        <dbReference type="Proteomes" id="UP000600365"/>
    </source>
</evidence>
<reference evidence="2 3" key="1">
    <citation type="journal article" date="2014" name="Int. J. Syst. Evol. Microbiol.">
        <title>Complete genome sequence of Corynebacterium casei LMG S-19264T (=DSM 44701T), isolated from a smear-ripened cheese.</title>
        <authorList>
            <consortium name="US DOE Joint Genome Institute (JGI-PGF)"/>
            <person name="Walter F."/>
            <person name="Albersmeier A."/>
            <person name="Kalinowski J."/>
            <person name="Ruckert C."/>
        </authorList>
    </citation>
    <scope>NUCLEOTIDE SEQUENCE [LARGE SCALE GENOMIC DNA]</scope>
    <source>
        <strain evidence="2 3">CGMCC 4.7111</strain>
    </source>
</reference>
<proteinExistence type="predicted"/>
<name>A0A918D1L3_9ACTN</name>
<dbReference type="AlphaFoldDB" id="A0A918D1L3"/>
<dbReference type="EMBL" id="BMMM01000002">
    <property type="protein sequence ID" value="GGN56877.1"/>
    <property type="molecule type" value="Genomic_DNA"/>
</dbReference>
<dbReference type="Proteomes" id="UP000600365">
    <property type="component" value="Unassembled WGS sequence"/>
</dbReference>
<feature type="transmembrane region" description="Helical" evidence="1">
    <location>
        <begin position="40"/>
        <end position="60"/>
    </location>
</feature>
<keyword evidence="3" id="KW-1185">Reference proteome</keyword>
<evidence type="ECO:0008006" key="4">
    <source>
        <dbReference type="Google" id="ProtNLM"/>
    </source>
</evidence>
<comment type="caution">
    <text evidence="2">The sequence shown here is derived from an EMBL/GenBank/DDBJ whole genome shotgun (WGS) entry which is preliminary data.</text>
</comment>
<keyword evidence="1" id="KW-0472">Membrane</keyword>
<organism evidence="2 3">
    <name type="scientific">Streptomyces albiflavescens</name>
    <dbReference type="NCBI Taxonomy" id="1623582"/>
    <lineage>
        <taxon>Bacteria</taxon>
        <taxon>Bacillati</taxon>
        <taxon>Actinomycetota</taxon>
        <taxon>Actinomycetes</taxon>
        <taxon>Kitasatosporales</taxon>
        <taxon>Streptomycetaceae</taxon>
        <taxon>Streptomyces</taxon>
    </lineage>
</organism>
<keyword evidence="1" id="KW-1133">Transmembrane helix</keyword>
<dbReference type="RefSeq" id="WP_373294447.1">
    <property type="nucleotide sequence ID" value="NZ_BMMM01000002.1"/>
</dbReference>
<evidence type="ECO:0000256" key="1">
    <source>
        <dbReference type="SAM" id="Phobius"/>
    </source>
</evidence>
<protein>
    <recommendedName>
        <fullName evidence="4">MFS transporter</fullName>
    </recommendedName>
</protein>